<dbReference type="Gene3D" id="1.20.144.10">
    <property type="entry name" value="Phosphatidic acid phosphatase type 2/haloperoxidase"/>
    <property type="match status" value="1"/>
</dbReference>
<evidence type="ECO:0000313" key="3">
    <source>
        <dbReference type="EMBL" id="KDS91137.1"/>
    </source>
</evidence>
<dbReference type="OrthoDB" id="10182at2157"/>
<proteinExistence type="predicted"/>
<evidence type="ECO:0000313" key="4">
    <source>
        <dbReference type="Proteomes" id="UP000053331"/>
    </source>
</evidence>
<dbReference type="RefSeq" id="WP_050023375.1">
    <property type="nucleotide sequence ID" value="NZ_JNFH02000005.1"/>
</dbReference>
<sequence length="190" mass="20358">MYALIGEVSRAVLWGDRLAAEFVSAIRMPFLTEMMTSMTGLGSVTAGVVFVGLFYLAGWREEFVKSVIALSLLGVVVWGLMTLVERPFPPNPVCVTEGDAGTTSSFPSGHSAAVTAYAGIAWHSDELPFAVAAGFAGLISFSRIYLGTHYLSDTVFGIGLGIAAVLFAEWLVRRVGEEAVLDRLPFETDI</sequence>
<dbReference type="Pfam" id="PF01569">
    <property type="entry name" value="PAP2"/>
    <property type="match status" value="1"/>
</dbReference>
<dbReference type="SMART" id="SM00014">
    <property type="entry name" value="acidPPc"/>
    <property type="match status" value="1"/>
</dbReference>
<gene>
    <name evidence="3" type="ORF">FK85_05925</name>
</gene>
<evidence type="ECO:0000259" key="2">
    <source>
        <dbReference type="SMART" id="SM00014"/>
    </source>
</evidence>
<comment type="caution">
    <text evidence="3">The sequence shown here is derived from an EMBL/GenBank/DDBJ whole genome shotgun (WGS) entry which is preliminary data.</text>
</comment>
<dbReference type="InterPro" id="IPR036938">
    <property type="entry name" value="PAP2/HPO_sf"/>
</dbReference>
<dbReference type="AlphaFoldDB" id="A0A081EUP9"/>
<reference evidence="3 4" key="1">
    <citation type="journal article" date="2015" name="Genome Announc.">
        <title>Draft genome sequence of a Halorubrum H3 strain isolated from the burlinskoye salt lake (Altai Krai, Russia).</title>
        <authorList>
            <person name="Rozanov A.S."/>
            <person name="Bryanskaya A.V."/>
            <person name="Malup T.K."/>
            <person name="Kotenko A.V."/>
            <person name="Peltek S.E."/>
        </authorList>
    </citation>
    <scope>NUCLEOTIDE SEQUENCE [LARGE SCALE GENOMIC DNA]</scope>
    <source>
        <strain evidence="3 4">H3</strain>
    </source>
</reference>
<keyword evidence="1" id="KW-1133">Transmembrane helix</keyword>
<organism evidence="3 4">
    <name type="scientific">Halorubrum saccharovorum</name>
    <dbReference type="NCBI Taxonomy" id="2248"/>
    <lineage>
        <taxon>Archaea</taxon>
        <taxon>Methanobacteriati</taxon>
        <taxon>Methanobacteriota</taxon>
        <taxon>Stenosarchaea group</taxon>
        <taxon>Halobacteria</taxon>
        <taxon>Halobacteriales</taxon>
        <taxon>Haloferacaceae</taxon>
        <taxon>Halorubrum</taxon>
    </lineage>
</organism>
<keyword evidence="1" id="KW-0472">Membrane</keyword>
<dbReference type="GO" id="GO:0042392">
    <property type="term" value="F:sphingosine-1-phosphate phosphatase activity"/>
    <property type="evidence" value="ECO:0007669"/>
    <property type="project" value="TreeGrafter"/>
</dbReference>
<dbReference type="Proteomes" id="UP000053331">
    <property type="component" value="Unassembled WGS sequence"/>
</dbReference>
<protein>
    <submittedName>
        <fullName evidence="3">Glucose-6-phosphatase</fullName>
    </submittedName>
</protein>
<dbReference type="SUPFAM" id="SSF48317">
    <property type="entry name" value="Acid phosphatase/Vanadium-dependent haloperoxidase"/>
    <property type="match status" value="1"/>
</dbReference>
<feature type="transmembrane region" description="Helical" evidence="1">
    <location>
        <begin position="38"/>
        <end position="56"/>
    </location>
</feature>
<evidence type="ECO:0000256" key="1">
    <source>
        <dbReference type="SAM" id="Phobius"/>
    </source>
</evidence>
<dbReference type="EMBL" id="JNFH02000005">
    <property type="protein sequence ID" value="KDS91137.1"/>
    <property type="molecule type" value="Genomic_DNA"/>
</dbReference>
<dbReference type="InterPro" id="IPR000326">
    <property type="entry name" value="PAP2/HPO"/>
</dbReference>
<feature type="transmembrane region" description="Helical" evidence="1">
    <location>
        <begin position="63"/>
        <end position="81"/>
    </location>
</feature>
<feature type="domain" description="Phosphatidic acid phosphatase type 2/haloperoxidase" evidence="2">
    <location>
        <begin position="63"/>
        <end position="169"/>
    </location>
</feature>
<keyword evidence="1" id="KW-0812">Transmembrane</keyword>
<dbReference type="PANTHER" id="PTHR14969:SF13">
    <property type="entry name" value="AT30094P"/>
    <property type="match status" value="1"/>
</dbReference>
<dbReference type="PANTHER" id="PTHR14969">
    <property type="entry name" value="SPHINGOSINE-1-PHOSPHATE PHOSPHOHYDROLASE"/>
    <property type="match status" value="1"/>
</dbReference>
<name>A0A081EUP9_9EURY</name>
<feature type="transmembrane region" description="Helical" evidence="1">
    <location>
        <begin position="153"/>
        <end position="172"/>
    </location>
</feature>
<keyword evidence="4" id="KW-1185">Reference proteome</keyword>
<accession>A0A081EUP9</accession>